<dbReference type="Proteomes" id="UP000002384">
    <property type="component" value="Chromosome"/>
</dbReference>
<dbReference type="PANTHER" id="PTHR45947:SF3">
    <property type="entry name" value="SULFOQUINOVOSYL TRANSFERASE SQD2"/>
    <property type="match status" value="1"/>
</dbReference>
<dbReference type="STRING" id="65393.PCC7424_2674"/>
<dbReference type="KEGG" id="cyc:PCC7424_2674"/>
<dbReference type="InterPro" id="IPR028098">
    <property type="entry name" value="Glyco_trans_4-like_N"/>
</dbReference>
<dbReference type="GO" id="GO:0016757">
    <property type="term" value="F:glycosyltransferase activity"/>
    <property type="evidence" value="ECO:0007669"/>
    <property type="project" value="InterPro"/>
</dbReference>
<evidence type="ECO:0000313" key="4">
    <source>
        <dbReference type="Proteomes" id="UP000002384"/>
    </source>
</evidence>
<dbReference type="eggNOG" id="COG0438">
    <property type="taxonomic scope" value="Bacteria"/>
</dbReference>
<dbReference type="InterPro" id="IPR050194">
    <property type="entry name" value="Glycosyltransferase_grp1"/>
</dbReference>
<keyword evidence="3" id="KW-0808">Transferase</keyword>
<dbReference type="InterPro" id="IPR001296">
    <property type="entry name" value="Glyco_trans_1"/>
</dbReference>
<dbReference type="EMBL" id="CP001291">
    <property type="protein sequence ID" value="ACK71086.1"/>
    <property type="molecule type" value="Genomic_DNA"/>
</dbReference>
<dbReference type="Pfam" id="PF00534">
    <property type="entry name" value="Glycos_transf_1"/>
    <property type="match status" value="1"/>
</dbReference>
<dbReference type="Gene3D" id="3.40.50.2000">
    <property type="entry name" value="Glycogen Phosphorylase B"/>
    <property type="match status" value="2"/>
</dbReference>
<organism evidence="3 4">
    <name type="scientific">Gloeothece citriformis (strain PCC 7424)</name>
    <name type="common">Cyanothece sp. (strain PCC 7424)</name>
    <dbReference type="NCBI Taxonomy" id="65393"/>
    <lineage>
        <taxon>Bacteria</taxon>
        <taxon>Bacillati</taxon>
        <taxon>Cyanobacteriota</taxon>
        <taxon>Cyanophyceae</taxon>
        <taxon>Oscillatoriophycideae</taxon>
        <taxon>Chroococcales</taxon>
        <taxon>Aphanothecaceae</taxon>
        <taxon>Gloeothece</taxon>
        <taxon>Gloeothece citriformis</taxon>
    </lineage>
</organism>
<feature type="domain" description="Glycosyltransferase subfamily 4-like N-terminal" evidence="2">
    <location>
        <begin position="18"/>
        <end position="148"/>
    </location>
</feature>
<feature type="domain" description="Glycosyl transferase family 1" evidence="1">
    <location>
        <begin position="167"/>
        <end position="312"/>
    </location>
</feature>
<dbReference type="HOGENOM" id="CLU_042257_1_0_3"/>
<dbReference type="CAZy" id="GT4">
    <property type="family name" value="Glycosyltransferase Family 4"/>
</dbReference>
<dbReference type="SUPFAM" id="SSF53756">
    <property type="entry name" value="UDP-Glycosyltransferase/glycogen phosphorylase"/>
    <property type="match status" value="1"/>
</dbReference>
<evidence type="ECO:0000259" key="1">
    <source>
        <dbReference type="Pfam" id="PF00534"/>
    </source>
</evidence>
<accession>B7KKW7</accession>
<dbReference type="CDD" id="cd03802">
    <property type="entry name" value="GT4_AviGT4-like"/>
    <property type="match status" value="1"/>
</dbReference>
<keyword evidence="4" id="KW-1185">Reference proteome</keyword>
<sequence>MRIAQIAPLWERVPPLGYGGIELIVGLLTDELVRRGHEVTLFASGDSQTLAQLEPICPQALRKLDENTTPHHLHNIYQTLQLNKILEQVNKFDLIHSHIGFPLFPYANLIKIPTVHTIHGIIPSAEETLWHSVKQQNFISISNAQRRHDLELNYVATVYNAINTKIFPVSNPDNPPYLAFLGRLSPEKGPHLAIDIAKQTGLPLKMAGKVDAVDRQFFEEQIKPFIDGKQIQFLGEADHQMKCELMGRAIATLFPITWPEPFGLVMIESMILGTPVIAMEMGSTREVIADGKTGFLCHTVEDCVTAVKQLETISRQDCRDHVMNKFSVQHMVDGYESVYQKLLQEKFIEDGQTRHLQHLKTLNLLSA</sequence>
<gene>
    <name evidence="3" type="ordered locus">PCC7424_2674</name>
</gene>
<name>B7KKW7_GLOC7</name>
<dbReference type="AlphaFoldDB" id="B7KKW7"/>
<proteinExistence type="predicted"/>
<dbReference type="OrthoDB" id="9801573at2"/>
<reference evidence="4" key="1">
    <citation type="journal article" date="2011" name="MBio">
        <title>Novel metabolic attributes of the genus Cyanothece, comprising a group of unicellular nitrogen-fixing Cyanobacteria.</title>
        <authorList>
            <person name="Bandyopadhyay A."/>
            <person name="Elvitigala T."/>
            <person name="Welsh E."/>
            <person name="Stockel J."/>
            <person name="Liberton M."/>
            <person name="Min H."/>
            <person name="Sherman L.A."/>
            <person name="Pakrasi H.B."/>
        </authorList>
    </citation>
    <scope>NUCLEOTIDE SEQUENCE [LARGE SCALE GENOMIC DNA]</scope>
    <source>
        <strain evidence="4">PCC 7424</strain>
    </source>
</reference>
<dbReference type="Pfam" id="PF13439">
    <property type="entry name" value="Glyco_transf_4"/>
    <property type="match status" value="1"/>
</dbReference>
<evidence type="ECO:0000259" key="2">
    <source>
        <dbReference type="Pfam" id="PF13439"/>
    </source>
</evidence>
<protein>
    <submittedName>
        <fullName evidence="3">Glycosyl transferase group 1</fullName>
    </submittedName>
</protein>
<dbReference type="PANTHER" id="PTHR45947">
    <property type="entry name" value="SULFOQUINOVOSYL TRANSFERASE SQD2"/>
    <property type="match status" value="1"/>
</dbReference>
<dbReference type="RefSeq" id="WP_015954687.1">
    <property type="nucleotide sequence ID" value="NC_011729.1"/>
</dbReference>
<evidence type="ECO:0000313" key="3">
    <source>
        <dbReference type="EMBL" id="ACK71086.1"/>
    </source>
</evidence>